<dbReference type="HAMAP" id="MF_01394">
    <property type="entry name" value="NDH1_NuoA"/>
    <property type="match status" value="1"/>
</dbReference>
<gene>
    <name evidence="11" type="primary">nuoA</name>
    <name evidence="13" type="ORF">BSZ36_10930</name>
</gene>
<dbReference type="Gene3D" id="1.20.58.1610">
    <property type="entry name" value="NADH:ubiquinone/plastoquinone oxidoreductase, chain 3"/>
    <property type="match status" value="1"/>
</dbReference>
<keyword evidence="11" id="KW-0830">Ubiquinone</keyword>
<evidence type="ECO:0000256" key="11">
    <source>
        <dbReference type="HAMAP-Rule" id="MF_01394"/>
    </source>
</evidence>
<evidence type="ECO:0000313" key="14">
    <source>
        <dbReference type="Proteomes" id="UP000216446"/>
    </source>
</evidence>
<evidence type="ECO:0000256" key="10">
    <source>
        <dbReference type="ARBA" id="ARBA00023136"/>
    </source>
</evidence>
<feature type="transmembrane region" description="Helical" evidence="11">
    <location>
        <begin position="6"/>
        <end position="23"/>
    </location>
</feature>
<comment type="subunit">
    <text evidence="11">NDH-1 is composed of 14 different subunits. Subunits NuoA, H, J, K, L, M, N constitute the membrane sector of the complex.</text>
</comment>
<keyword evidence="3 11" id="KW-0813">Transport</keyword>
<comment type="similarity">
    <text evidence="2 11 12">Belongs to the complex I subunit 3 family.</text>
</comment>
<organism evidence="13 14">
    <name type="scientific">Rubricoccus marinus</name>
    <dbReference type="NCBI Taxonomy" id="716817"/>
    <lineage>
        <taxon>Bacteria</taxon>
        <taxon>Pseudomonadati</taxon>
        <taxon>Rhodothermota</taxon>
        <taxon>Rhodothermia</taxon>
        <taxon>Rhodothermales</taxon>
        <taxon>Rubricoccaceae</taxon>
        <taxon>Rubricoccus</taxon>
    </lineage>
</organism>
<name>A0A259U0S6_9BACT</name>
<keyword evidence="9 11" id="KW-0520">NAD</keyword>
<keyword evidence="5 11" id="KW-0812">Transmembrane</keyword>
<evidence type="ECO:0000256" key="9">
    <source>
        <dbReference type="ARBA" id="ARBA00023027"/>
    </source>
</evidence>
<reference evidence="13 14" key="1">
    <citation type="submission" date="2016-11" db="EMBL/GenBank/DDBJ databases">
        <title>Study of marine rhodopsin-containing bacteria.</title>
        <authorList>
            <person name="Yoshizawa S."/>
            <person name="Kumagai Y."/>
            <person name="Kogure K."/>
        </authorList>
    </citation>
    <scope>NUCLEOTIDE SEQUENCE [LARGE SCALE GENOMIC DNA]</scope>
    <source>
        <strain evidence="13 14">SG-29</strain>
    </source>
</reference>
<keyword evidence="8 11" id="KW-1133">Transmembrane helix</keyword>
<dbReference type="PANTHER" id="PTHR11058">
    <property type="entry name" value="NADH-UBIQUINONE OXIDOREDUCTASE CHAIN 3"/>
    <property type="match status" value="1"/>
</dbReference>
<dbReference type="EMBL" id="MQWB01000001">
    <property type="protein sequence ID" value="OZC03447.1"/>
    <property type="molecule type" value="Genomic_DNA"/>
</dbReference>
<comment type="catalytic activity">
    <reaction evidence="11 12">
        <text>a quinone + NADH + 5 H(+)(in) = a quinol + NAD(+) + 4 H(+)(out)</text>
        <dbReference type="Rhea" id="RHEA:57888"/>
        <dbReference type="ChEBI" id="CHEBI:15378"/>
        <dbReference type="ChEBI" id="CHEBI:24646"/>
        <dbReference type="ChEBI" id="CHEBI:57540"/>
        <dbReference type="ChEBI" id="CHEBI:57945"/>
        <dbReference type="ChEBI" id="CHEBI:132124"/>
    </reaction>
</comment>
<dbReference type="InterPro" id="IPR000440">
    <property type="entry name" value="NADH_UbQ/plastoQ_OxRdtase_su3"/>
</dbReference>
<dbReference type="GO" id="GO:0005886">
    <property type="term" value="C:plasma membrane"/>
    <property type="evidence" value="ECO:0007669"/>
    <property type="project" value="UniProtKB-SubCell"/>
</dbReference>
<evidence type="ECO:0000256" key="4">
    <source>
        <dbReference type="ARBA" id="ARBA00022475"/>
    </source>
</evidence>
<evidence type="ECO:0000256" key="6">
    <source>
        <dbReference type="ARBA" id="ARBA00022719"/>
    </source>
</evidence>
<dbReference type="RefSeq" id="WP_094548820.1">
    <property type="nucleotide sequence ID" value="NZ_MQWB01000001.1"/>
</dbReference>
<proteinExistence type="inferred from homology"/>
<comment type="function">
    <text evidence="11">NDH-1 shuttles electrons from NADH, via FMN and iron-sulfur (Fe-S) centers, to quinones in the respiratory chain. The immediate electron acceptor for the enzyme in this species is believed to be ubiquinone. Couples the redox reaction to proton translocation (for every two electrons transferred, four hydrogen ions are translocated across the cytoplasmic membrane), and thus conserves the redox energy in a proton gradient.</text>
</comment>
<feature type="transmembrane region" description="Helical" evidence="11">
    <location>
        <begin position="60"/>
        <end position="82"/>
    </location>
</feature>
<dbReference type="InterPro" id="IPR038430">
    <property type="entry name" value="NDAH_ubi_oxred_su3_sf"/>
</dbReference>
<dbReference type="PANTHER" id="PTHR11058:SF22">
    <property type="entry name" value="NADH-QUINONE OXIDOREDUCTASE SUBUNIT A"/>
    <property type="match status" value="1"/>
</dbReference>
<evidence type="ECO:0000313" key="13">
    <source>
        <dbReference type="EMBL" id="OZC03447.1"/>
    </source>
</evidence>
<dbReference type="InterPro" id="IPR023043">
    <property type="entry name" value="NAD(P)H_OxRDtase_bac/plastid"/>
</dbReference>
<dbReference type="GO" id="GO:0030964">
    <property type="term" value="C:NADH dehydrogenase complex"/>
    <property type="evidence" value="ECO:0007669"/>
    <property type="project" value="TreeGrafter"/>
</dbReference>
<dbReference type="Pfam" id="PF00507">
    <property type="entry name" value="Oxidored_q4"/>
    <property type="match status" value="1"/>
</dbReference>
<keyword evidence="4 11" id="KW-1003">Cell membrane</keyword>
<evidence type="ECO:0000256" key="12">
    <source>
        <dbReference type="RuleBase" id="RU003639"/>
    </source>
</evidence>
<dbReference type="AlphaFoldDB" id="A0A259U0S6"/>
<evidence type="ECO:0000256" key="3">
    <source>
        <dbReference type="ARBA" id="ARBA00022448"/>
    </source>
</evidence>
<dbReference type="GO" id="GO:0008137">
    <property type="term" value="F:NADH dehydrogenase (ubiquinone) activity"/>
    <property type="evidence" value="ECO:0007669"/>
    <property type="project" value="InterPro"/>
</dbReference>
<dbReference type="OrthoDB" id="9791970at2"/>
<dbReference type="GO" id="GO:0050136">
    <property type="term" value="F:NADH dehydrogenase (quinone) (non-electrogenic) activity"/>
    <property type="evidence" value="ECO:0007669"/>
    <property type="project" value="UniProtKB-UniRule"/>
</dbReference>
<keyword evidence="7 11" id="KW-1278">Translocase</keyword>
<dbReference type="EC" id="7.1.1.-" evidence="11"/>
<feature type="transmembrane region" description="Helical" evidence="11">
    <location>
        <begin position="94"/>
        <end position="115"/>
    </location>
</feature>
<dbReference type="FunCoup" id="A0A259U0S6">
    <property type="interactions" value="172"/>
</dbReference>
<evidence type="ECO:0000256" key="1">
    <source>
        <dbReference type="ARBA" id="ARBA00004141"/>
    </source>
</evidence>
<evidence type="ECO:0000256" key="2">
    <source>
        <dbReference type="ARBA" id="ARBA00008472"/>
    </source>
</evidence>
<keyword evidence="10 11" id="KW-0472">Membrane</keyword>
<dbReference type="GO" id="GO:0048038">
    <property type="term" value="F:quinone binding"/>
    <property type="evidence" value="ECO:0007669"/>
    <property type="project" value="UniProtKB-KW"/>
</dbReference>
<sequence length="125" mass="13726">MITDFVPLFIMILLALGLAFTLLKAGQYLGPYKPGKIKGSAYESGMDPVGTARERYSVKFYLVAMIFIVFDVELVFLYPWAVSFGEFLRAGGPAVLGSLAVVGVFMFILVVGLIYDIKKGGLDWD</sequence>
<evidence type="ECO:0000256" key="8">
    <source>
        <dbReference type="ARBA" id="ARBA00022989"/>
    </source>
</evidence>
<dbReference type="InParanoid" id="A0A259U0S6"/>
<keyword evidence="14" id="KW-1185">Reference proteome</keyword>
<dbReference type="Proteomes" id="UP000216446">
    <property type="component" value="Unassembled WGS sequence"/>
</dbReference>
<protein>
    <recommendedName>
        <fullName evidence="11">NADH-quinone oxidoreductase subunit A</fullName>
        <ecNumber evidence="11">7.1.1.-</ecNumber>
    </recommendedName>
    <alternativeName>
        <fullName evidence="11">NADH dehydrogenase I subunit A</fullName>
    </alternativeName>
    <alternativeName>
        <fullName evidence="11">NDH-1 subunit A</fullName>
    </alternativeName>
    <alternativeName>
        <fullName evidence="11">NUO1</fullName>
    </alternativeName>
</protein>
<accession>A0A259U0S6</accession>
<evidence type="ECO:0000256" key="5">
    <source>
        <dbReference type="ARBA" id="ARBA00022692"/>
    </source>
</evidence>
<comment type="caution">
    <text evidence="13">The sequence shown here is derived from an EMBL/GenBank/DDBJ whole genome shotgun (WGS) entry which is preliminary data.</text>
</comment>
<evidence type="ECO:0000256" key="7">
    <source>
        <dbReference type="ARBA" id="ARBA00022967"/>
    </source>
</evidence>
<comment type="subcellular location">
    <subcellularLocation>
        <location evidence="11 12">Cell membrane</location>
        <topology evidence="11 12">Multi-pass membrane protein</topology>
    </subcellularLocation>
    <subcellularLocation>
        <location evidence="1">Membrane</location>
        <topology evidence="1">Multi-pass membrane protein</topology>
    </subcellularLocation>
</comment>
<keyword evidence="6 11" id="KW-0874">Quinone</keyword>